<name>A0A067M4W9_BOTB1</name>
<dbReference type="EMBL" id="KL198064">
    <property type="protein sequence ID" value="KDQ10803.1"/>
    <property type="molecule type" value="Genomic_DNA"/>
</dbReference>
<dbReference type="AlphaFoldDB" id="A0A067M4W9"/>
<sequence length="166" mass="19181">MLRFYSGHALPLSQETFFYHYFSDPLAAHFVDLIHLPRTNEDPVACFLDILSWSPKSCARPTPIGLEGDPVHEPHLQDSLSRTLPRSFPHLLILFSSLTPMRNVGRLTCDRSIGPSRLVRARSRKRRWETLYVVFDCTRWNANPDDGLNERELWLERPVGRVLGMP</sequence>
<accession>A0A067M4W9</accession>
<dbReference type="Proteomes" id="UP000027195">
    <property type="component" value="Unassembled WGS sequence"/>
</dbReference>
<dbReference type="InParanoid" id="A0A067M4W9"/>
<protein>
    <submittedName>
        <fullName evidence="1">Uncharacterized protein</fullName>
    </submittedName>
</protein>
<evidence type="ECO:0000313" key="2">
    <source>
        <dbReference type="Proteomes" id="UP000027195"/>
    </source>
</evidence>
<gene>
    <name evidence="1" type="ORF">BOTBODRAFT_473928</name>
</gene>
<evidence type="ECO:0000313" key="1">
    <source>
        <dbReference type="EMBL" id="KDQ10803.1"/>
    </source>
</evidence>
<dbReference type="HOGENOM" id="CLU_1602425_0_0_1"/>
<reference evidence="2" key="1">
    <citation type="journal article" date="2014" name="Proc. Natl. Acad. Sci. U.S.A.">
        <title>Extensive sampling of basidiomycete genomes demonstrates inadequacy of the white-rot/brown-rot paradigm for wood decay fungi.</title>
        <authorList>
            <person name="Riley R."/>
            <person name="Salamov A.A."/>
            <person name="Brown D.W."/>
            <person name="Nagy L.G."/>
            <person name="Floudas D."/>
            <person name="Held B.W."/>
            <person name="Levasseur A."/>
            <person name="Lombard V."/>
            <person name="Morin E."/>
            <person name="Otillar R."/>
            <person name="Lindquist E.A."/>
            <person name="Sun H."/>
            <person name="LaButti K.M."/>
            <person name="Schmutz J."/>
            <person name="Jabbour D."/>
            <person name="Luo H."/>
            <person name="Baker S.E."/>
            <person name="Pisabarro A.G."/>
            <person name="Walton J.D."/>
            <person name="Blanchette R.A."/>
            <person name="Henrissat B."/>
            <person name="Martin F."/>
            <person name="Cullen D."/>
            <person name="Hibbett D.S."/>
            <person name="Grigoriev I.V."/>
        </authorList>
    </citation>
    <scope>NUCLEOTIDE SEQUENCE [LARGE SCALE GENOMIC DNA]</scope>
    <source>
        <strain evidence="2">FD-172 SS1</strain>
    </source>
</reference>
<proteinExistence type="predicted"/>
<keyword evidence="2" id="KW-1185">Reference proteome</keyword>
<organism evidence="1 2">
    <name type="scientific">Botryobasidium botryosum (strain FD-172 SS1)</name>
    <dbReference type="NCBI Taxonomy" id="930990"/>
    <lineage>
        <taxon>Eukaryota</taxon>
        <taxon>Fungi</taxon>
        <taxon>Dikarya</taxon>
        <taxon>Basidiomycota</taxon>
        <taxon>Agaricomycotina</taxon>
        <taxon>Agaricomycetes</taxon>
        <taxon>Cantharellales</taxon>
        <taxon>Botryobasidiaceae</taxon>
        <taxon>Botryobasidium</taxon>
    </lineage>
</organism>